<proteinExistence type="predicted"/>
<organism evidence="1 2">
    <name type="scientific">Lepagella muris</name>
    <dbReference type="NCBI Taxonomy" id="3032870"/>
    <lineage>
        <taxon>Bacteria</taxon>
        <taxon>Pseudomonadati</taxon>
        <taxon>Bacteroidota</taxon>
        <taxon>Bacteroidia</taxon>
        <taxon>Bacteroidales</taxon>
        <taxon>Muribaculaceae</taxon>
        <taxon>Lepagella</taxon>
    </lineage>
</organism>
<evidence type="ECO:0000313" key="1">
    <source>
        <dbReference type="EMBL" id="TGY75859.1"/>
    </source>
</evidence>
<accession>A0AC61RH54</accession>
<name>A0AC61RH54_9BACT</name>
<evidence type="ECO:0000313" key="2">
    <source>
        <dbReference type="Proteomes" id="UP000306319"/>
    </source>
</evidence>
<dbReference type="EMBL" id="SRYB01000049">
    <property type="protein sequence ID" value="TGY75859.1"/>
    <property type="molecule type" value="Genomic_DNA"/>
</dbReference>
<comment type="caution">
    <text evidence="1">The sequence shown here is derived from an EMBL/GenBank/DDBJ whole genome shotgun (WGS) entry which is preliminary data.</text>
</comment>
<sequence>MEWFKDELDLVFAGTSLSMIVVSVVCALVRWFHVCAPYQHNPSYYYPARPMVTMFFLSQLLYIPVVLHPSDPVTLLYVRPLPLLLMTAFVPLILIRFFKASTSKRSGATTLVGLIPVVMAVILEIIVICGGGTFILSGSRMYMAVAGLVCFVQSCLMLKFMIWLMRRVERYQMDEYSNEGDFPFKFAKKLRVYPMMMVALCWVIFFTGNRILLCCVWLVFCVLAVFYTITILHPQRGVIENAREYGDGVSEDIEPVCQDVALPDIISADTEPIEGDVLSEWVLDEEVRQKVLQYVGEHYLDPHLTRRGLISLFDYGQRTDAGTVISHYGFYEMVNTFRLEHAACYARLHPNETKESVAQASGFRDRFAMRHAEKRIGRGNPDLLEGFTPRL</sequence>
<reference evidence="1" key="1">
    <citation type="submission" date="2019-04" db="EMBL/GenBank/DDBJ databases">
        <title>Microbes associate with the intestines of laboratory mice.</title>
        <authorList>
            <person name="Navarre W."/>
            <person name="Wong E."/>
            <person name="Huang K."/>
            <person name="Tropini C."/>
            <person name="Ng K."/>
            <person name="Yu B."/>
        </authorList>
    </citation>
    <scope>NUCLEOTIDE SEQUENCE</scope>
    <source>
        <strain evidence="1">NM04_E33</strain>
    </source>
</reference>
<protein>
    <submittedName>
        <fullName evidence="1">Uncharacterized protein</fullName>
    </submittedName>
</protein>
<keyword evidence="2" id="KW-1185">Reference proteome</keyword>
<gene>
    <name evidence="1" type="ORF">E5331_19350</name>
</gene>
<dbReference type="Proteomes" id="UP000306319">
    <property type="component" value="Unassembled WGS sequence"/>
</dbReference>